<accession>A0A369JCL5</accession>
<name>A0A369JCL5_HYPMA</name>
<gene>
    <name evidence="3" type="ORF">Hypma_013094</name>
</gene>
<reference evidence="3" key="1">
    <citation type="submission" date="2018-04" db="EMBL/GenBank/DDBJ databases">
        <title>Whole genome sequencing of Hypsizygus marmoreus.</title>
        <authorList>
            <person name="Choi I.-G."/>
            <person name="Min B."/>
            <person name="Kim J.-G."/>
            <person name="Kim S."/>
            <person name="Oh Y.-L."/>
            <person name="Kong W.-S."/>
            <person name="Park H."/>
            <person name="Jeong J."/>
            <person name="Song E.-S."/>
        </authorList>
    </citation>
    <scope>NUCLEOTIDE SEQUENCE [LARGE SCALE GENOMIC DNA]</scope>
    <source>
        <strain evidence="3">51987-8</strain>
    </source>
</reference>
<keyword evidence="2" id="KW-0732">Signal</keyword>
<comment type="caution">
    <text evidence="3">The sequence shown here is derived from an EMBL/GenBank/DDBJ whole genome shotgun (WGS) entry which is preliminary data.</text>
</comment>
<organism evidence="3 4">
    <name type="scientific">Hypsizygus marmoreus</name>
    <name type="common">White beech mushroom</name>
    <name type="synonym">Agaricus marmoreus</name>
    <dbReference type="NCBI Taxonomy" id="39966"/>
    <lineage>
        <taxon>Eukaryota</taxon>
        <taxon>Fungi</taxon>
        <taxon>Dikarya</taxon>
        <taxon>Basidiomycota</taxon>
        <taxon>Agaricomycotina</taxon>
        <taxon>Agaricomycetes</taxon>
        <taxon>Agaricomycetidae</taxon>
        <taxon>Agaricales</taxon>
        <taxon>Tricholomatineae</taxon>
        <taxon>Lyophyllaceae</taxon>
        <taxon>Hypsizygus</taxon>
    </lineage>
</organism>
<evidence type="ECO:0000313" key="4">
    <source>
        <dbReference type="Proteomes" id="UP000076154"/>
    </source>
</evidence>
<feature type="chain" id="PRO_5017043833" evidence="2">
    <location>
        <begin position="20"/>
        <end position="179"/>
    </location>
</feature>
<evidence type="ECO:0000256" key="1">
    <source>
        <dbReference type="SAM" id="MobiDB-lite"/>
    </source>
</evidence>
<evidence type="ECO:0000313" key="3">
    <source>
        <dbReference type="EMBL" id="RDB19859.1"/>
    </source>
</evidence>
<dbReference type="InParanoid" id="A0A369JCL5"/>
<feature type="signal peptide" evidence="2">
    <location>
        <begin position="1"/>
        <end position="19"/>
    </location>
</feature>
<dbReference type="AlphaFoldDB" id="A0A369JCL5"/>
<evidence type="ECO:0000256" key="2">
    <source>
        <dbReference type="SAM" id="SignalP"/>
    </source>
</evidence>
<dbReference type="EMBL" id="LUEZ02000071">
    <property type="protein sequence ID" value="RDB19859.1"/>
    <property type="molecule type" value="Genomic_DNA"/>
</dbReference>
<dbReference type="Proteomes" id="UP000076154">
    <property type="component" value="Unassembled WGS sequence"/>
</dbReference>
<feature type="compositionally biased region" description="Low complexity" evidence="1">
    <location>
        <begin position="161"/>
        <end position="173"/>
    </location>
</feature>
<feature type="region of interest" description="Disordered" evidence="1">
    <location>
        <begin position="159"/>
        <end position="179"/>
    </location>
</feature>
<keyword evidence="4" id="KW-1185">Reference proteome</keyword>
<protein>
    <submittedName>
        <fullName evidence="3">Uncharacterized protein</fullName>
    </submittedName>
</protein>
<proteinExistence type="predicted"/>
<sequence>MKLFNVFLIALAVVGPSSAAPAAPAAPAASTADSLASTNDQVHRRLSYDDIHEGMVIRATPLNMEKRCRGDKKSKIFHPTLIISTKGAKPLVSPISNKNLLEPFVDINTLAPSLALSGMIYVGHPCSLDSIKKVEPWLGKVGELRATSEEMRAVKAKIAESQEASATASSKSAVPTHKA</sequence>